<dbReference type="AlphaFoldDB" id="A0A167U7P9"/>
<protein>
    <submittedName>
        <fullName evidence="1">Uncharacterized protein</fullName>
    </submittedName>
</protein>
<sequence>MFACKLLLEPAGFICRSFRRQLATALANQPRHVAYPRRCVSLPTQLEKGPSRRGRHITIHTYRRTSSRQCSCFLVWDVPEPTCEILHYCLSAGFRAAIRWQHTV</sequence>
<evidence type="ECO:0000313" key="2">
    <source>
        <dbReference type="Proteomes" id="UP000076532"/>
    </source>
</evidence>
<organism evidence="1 2">
    <name type="scientific">Athelia psychrophila</name>
    <dbReference type="NCBI Taxonomy" id="1759441"/>
    <lineage>
        <taxon>Eukaryota</taxon>
        <taxon>Fungi</taxon>
        <taxon>Dikarya</taxon>
        <taxon>Basidiomycota</taxon>
        <taxon>Agaricomycotina</taxon>
        <taxon>Agaricomycetes</taxon>
        <taxon>Agaricomycetidae</taxon>
        <taxon>Atheliales</taxon>
        <taxon>Atheliaceae</taxon>
        <taxon>Athelia</taxon>
    </lineage>
</organism>
<keyword evidence="2" id="KW-1185">Reference proteome</keyword>
<accession>A0A167U7P9</accession>
<reference evidence="1 2" key="1">
    <citation type="journal article" date="2016" name="Mol. Biol. Evol.">
        <title>Comparative Genomics of Early-Diverging Mushroom-Forming Fungi Provides Insights into the Origins of Lignocellulose Decay Capabilities.</title>
        <authorList>
            <person name="Nagy L.G."/>
            <person name="Riley R."/>
            <person name="Tritt A."/>
            <person name="Adam C."/>
            <person name="Daum C."/>
            <person name="Floudas D."/>
            <person name="Sun H."/>
            <person name="Yadav J.S."/>
            <person name="Pangilinan J."/>
            <person name="Larsson K.H."/>
            <person name="Matsuura K."/>
            <person name="Barry K."/>
            <person name="Labutti K."/>
            <person name="Kuo R."/>
            <person name="Ohm R.A."/>
            <person name="Bhattacharya S.S."/>
            <person name="Shirouzu T."/>
            <person name="Yoshinaga Y."/>
            <person name="Martin F.M."/>
            <person name="Grigoriev I.V."/>
            <person name="Hibbett D.S."/>
        </authorList>
    </citation>
    <scope>NUCLEOTIDE SEQUENCE [LARGE SCALE GENOMIC DNA]</scope>
    <source>
        <strain evidence="1 2">CBS 109695</strain>
    </source>
</reference>
<name>A0A167U7P9_9AGAM</name>
<dbReference type="Proteomes" id="UP000076532">
    <property type="component" value="Unassembled WGS sequence"/>
</dbReference>
<dbReference type="EMBL" id="KV418023">
    <property type="protein sequence ID" value="KZP03669.1"/>
    <property type="molecule type" value="Genomic_DNA"/>
</dbReference>
<evidence type="ECO:0000313" key="1">
    <source>
        <dbReference type="EMBL" id="KZP03669.1"/>
    </source>
</evidence>
<proteinExistence type="predicted"/>
<gene>
    <name evidence="1" type="ORF">FIBSPDRAFT_462267</name>
</gene>